<feature type="transmembrane region" description="Helical" evidence="1">
    <location>
        <begin position="87"/>
        <end position="107"/>
    </location>
</feature>
<evidence type="ECO:0000313" key="2">
    <source>
        <dbReference type="EMBL" id="MFC7199598.1"/>
    </source>
</evidence>
<keyword evidence="3" id="KW-1185">Reference proteome</keyword>
<protein>
    <submittedName>
        <fullName evidence="2">Transporter</fullName>
    </submittedName>
</protein>
<organism evidence="2 3">
    <name type="scientific">Halospeciosus flavus</name>
    <dbReference type="NCBI Taxonomy" id="3032283"/>
    <lineage>
        <taxon>Archaea</taxon>
        <taxon>Methanobacteriati</taxon>
        <taxon>Methanobacteriota</taxon>
        <taxon>Stenosarchaea group</taxon>
        <taxon>Halobacteria</taxon>
        <taxon>Halobacteriales</taxon>
        <taxon>Halobacteriaceae</taxon>
        <taxon>Halospeciosus</taxon>
    </lineage>
</organism>
<keyword evidence="1" id="KW-1133">Transmembrane helix</keyword>
<dbReference type="Proteomes" id="UP001596447">
    <property type="component" value="Unassembled WGS sequence"/>
</dbReference>
<evidence type="ECO:0000313" key="3">
    <source>
        <dbReference type="Proteomes" id="UP001596447"/>
    </source>
</evidence>
<feature type="transmembrane region" description="Helical" evidence="1">
    <location>
        <begin position="12"/>
        <end position="35"/>
    </location>
</feature>
<comment type="caution">
    <text evidence="2">The sequence shown here is derived from an EMBL/GenBank/DDBJ whole genome shotgun (WGS) entry which is preliminary data.</text>
</comment>
<dbReference type="EMBL" id="JBHTAR010000011">
    <property type="protein sequence ID" value="MFC7199598.1"/>
    <property type="molecule type" value="Genomic_DNA"/>
</dbReference>
<reference evidence="2 3" key="1">
    <citation type="journal article" date="2019" name="Int. J. Syst. Evol. Microbiol.">
        <title>The Global Catalogue of Microorganisms (GCM) 10K type strain sequencing project: providing services to taxonomists for standard genome sequencing and annotation.</title>
        <authorList>
            <consortium name="The Broad Institute Genomics Platform"/>
            <consortium name="The Broad Institute Genome Sequencing Center for Infectious Disease"/>
            <person name="Wu L."/>
            <person name="Ma J."/>
        </authorList>
    </citation>
    <scope>NUCLEOTIDE SEQUENCE [LARGE SCALE GENOMIC DNA]</scope>
    <source>
        <strain evidence="2 3">XZGYJ-43</strain>
    </source>
</reference>
<accession>A0ABD5Z3L9</accession>
<gene>
    <name evidence="2" type="ORF">ACFQJ9_09270</name>
</gene>
<sequence>MAIGTTVSAAVHLLFAGLWTGAVVFVTYAVLPTAVKGQIGTDPLEAIVSKLTTLSRASAFLLLVTGGHLAGTRYTVASLTGTGRGHLVLTMVVLWLALAALVEVAAARMRDGLELDKVRTPAENAQSIFRAASLVAVLLLVDAGLLMGGL</sequence>
<proteinExistence type="predicted"/>
<keyword evidence="1" id="KW-0472">Membrane</keyword>
<keyword evidence="1" id="KW-0812">Transmembrane</keyword>
<name>A0ABD5Z3L9_9EURY</name>
<feature type="transmembrane region" description="Helical" evidence="1">
    <location>
        <begin position="128"/>
        <end position="147"/>
    </location>
</feature>
<dbReference type="RefSeq" id="WP_279529527.1">
    <property type="nucleotide sequence ID" value="NZ_CP122312.1"/>
</dbReference>
<evidence type="ECO:0000256" key="1">
    <source>
        <dbReference type="SAM" id="Phobius"/>
    </source>
</evidence>
<dbReference type="AlphaFoldDB" id="A0ABD5Z3L9"/>